<dbReference type="EMBL" id="BAHC01000107">
    <property type="protein sequence ID" value="GAB90571.1"/>
    <property type="molecule type" value="Genomic_DNA"/>
</dbReference>
<evidence type="ECO:0000256" key="4">
    <source>
        <dbReference type="ARBA" id="ARBA00022989"/>
    </source>
</evidence>
<dbReference type="AlphaFoldDB" id="K6W9Y3"/>
<keyword evidence="2" id="KW-1003">Cell membrane</keyword>
<dbReference type="NCBIfam" id="TIGR00360">
    <property type="entry name" value="ComEC_N-term"/>
    <property type="match status" value="1"/>
</dbReference>
<dbReference type="Proteomes" id="UP000008363">
    <property type="component" value="Unassembled WGS sequence"/>
</dbReference>
<gene>
    <name evidence="8" type="ORF">GORHZ_107_00160</name>
</gene>
<keyword evidence="4 6" id="KW-1133">Transmembrane helix</keyword>
<feature type="transmembrane region" description="Helical" evidence="6">
    <location>
        <begin position="375"/>
        <end position="395"/>
    </location>
</feature>
<feature type="transmembrane region" description="Helical" evidence="6">
    <location>
        <begin position="16"/>
        <end position="35"/>
    </location>
</feature>
<feature type="transmembrane region" description="Helical" evidence="6">
    <location>
        <begin position="42"/>
        <end position="62"/>
    </location>
</feature>
<feature type="transmembrane region" description="Helical" evidence="6">
    <location>
        <begin position="445"/>
        <end position="464"/>
    </location>
</feature>
<comment type="caution">
    <text evidence="8">The sequence shown here is derived from an EMBL/GenBank/DDBJ whole genome shotgun (WGS) entry which is preliminary data.</text>
</comment>
<reference evidence="8 9" key="1">
    <citation type="submission" date="2012-08" db="EMBL/GenBank/DDBJ databases">
        <title>Whole genome shotgun sequence of Gordonia rhizosphera NBRC 16068.</title>
        <authorList>
            <person name="Takarada H."/>
            <person name="Isaki S."/>
            <person name="Hosoyama A."/>
            <person name="Tsuchikane K."/>
            <person name="Katsumata H."/>
            <person name="Baba S."/>
            <person name="Ohji S."/>
            <person name="Yamazaki S."/>
            <person name="Fujita N."/>
        </authorList>
    </citation>
    <scope>NUCLEOTIDE SEQUENCE [LARGE SCALE GENOMIC DNA]</scope>
    <source>
        <strain evidence="8 9">NBRC 16068</strain>
    </source>
</reference>
<dbReference type="Pfam" id="PF03772">
    <property type="entry name" value="Competence"/>
    <property type="match status" value="1"/>
</dbReference>
<dbReference type="InterPro" id="IPR052159">
    <property type="entry name" value="Competence_DNA_uptake"/>
</dbReference>
<organism evidence="8 9">
    <name type="scientific">Gordonia rhizosphera NBRC 16068</name>
    <dbReference type="NCBI Taxonomy" id="1108045"/>
    <lineage>
        <taxon>Bacteria</taxon>
        <taxon>Bacillati</taxon>
        <taxon>Actinomycetota</taxon>
        <taxon>Actinomycetes</taxon>
        <taxon>Mycobacteriales</taxon>
        <taxon>Gordoniaceae</taxon>
        <taxon>Gordonia</taxon>
    </lineage>
</organism>
<accession>K6W9Y3</accession>
<feature type="domain" description="ComEC/Rec2-related protein" evidence="7">
    <location>
        <begin position="226"/>
        <end position="491"/>
    </location>
</feature>
<dbReference type="GO" id="GO:0005886">
    <property type="term" value="C:plasma membrane"/>
    <property type="evidence" value="ECO:0007669"/>
    <property type="project" value="UniProtKB-SubCell"/>
</dbReference>
<dbReference type="InterPro" id="IPR004477">
    <property type="entry name" value="ComEC_N"/>
</dbReference>
<dbReference type="RefSeq" id="WP_006333449.1">
    <property type="nucleotide sequence ID" value="NZ_BAHC01000107.1"/>
</dbReference>
<proteinExistence type="predicted"/>
<evidence type="ECO:0000256" key="6">
    <source>
        <dbReference type="SAM" id="Phobius"/>
    </source>
</evidence>
<sequence length="523" mass="54304">MRPHSIRATLLPSGDYRLVVPAAVVWMMTVVGLLAPDAPLRALAAIAATCCGASIFAIWRRWVRWPRIWVTVVVAGLAAMTLTALVLRIDARDRHPLSHTDGKVRVTATIRDDPVGLGPAGSERVRVPVAVDGLAGRPVPPTSAELTGAADAWVDLLPGQRVSVLVRVGVPRGPGLDAARLTAVTGPRLLGRPPPHQRAAGRVRHRLQVLAARALGPEAAGLLPGLVLGDTGALDQRVRDDFRAAGLTHLIAVSGSNFAIVTGAAVLAVRMLGASPRLTAVVGLAIVVGFVILVRPSPSVLRAAMMGTVGLLALAGSRRAQALPALGAATMVGLLWWPELAIAPGFVLSVLATGGLVLWSAALRDWLRDRRVPRGLAELVAMSLAAQLVTAPMIASLNGQFSVVAVVANIVVTPVVGIIGIVGTAAAVIGAVGGTDQIAAAVADLMIRALGPELWWMIACARVLGRQSWATVQVPAGIVGAVMVAAGILAVVSSTLVAIDRRERRLHAARVGVGPVWHHGRRE</sequence>
<dbReference type="PANTHER" id="PTHR30619:SF7">
    <property type="entry name" value="BETA-LACTAMASE DOMAIN PROTEIN"/>
    <property type="match status" value="1"/>
</dbReference>
<keyword evidence="3 6" id="KW-0812">Transmembrane</keyword>
<keyword evidence="9" id="KW-1185">Reference proteome</keyword>
<evidence type="ECO:0000256" key="5">
    <source>
        <dbReference type="ARBA" id="ARBA00023136"/>
    </source>
</evidence>
<dbReference type="PANTHER" id="PTHR30619">
    <property type="entry name" value="DNA INTERNALIZATION/COMPETENCE PROTEIN COMEC/REC2"/>
    <property type="match status" value="1"/>
</dbReference>
<dbReference type="eggNOG" id="COG0658">
    <property type="taxonomic scope" value="Bacteria"/>
</dbReference>
<feature type="transmembrane region" description="Helical" evidence="6">
    <location>
        <begin position="274"/>
        <end position="293"/>
    </location>
</feature>
<evidence type="ECO:0000256" key="3">
    <source>
        <dbReference type="ARBA" id="ARBA00022692"/>
    </source>
</evidence>
<keyword evidence="5 6" id="KW-0472">Membrane</keyword>
<protein>
    <submittedName>
        <fullName evidence="8">Putative ComEC/Rec2-related protein</fullName>
    </submittedName>
</protein>
<name>K6W9Y3_9ACTN</name>
<evidence type="ECO:0000259" key="7">
    <source>
        <dbReference type="Pfam" id="PF03772"/>
    </source>
</evidence>
<evidence type="ECO:0000256" key="1">
    <source>
        <dbReference type="ARBA" id="ARBA00004651"/>
    </source>
</evidence>
<evidence type="ECO:0000313" key="9">
    <source>
        <dbReference type="Proteomes" id="UP000008363"/>
    </source>
</evidence>
<feature type="transmembrane region" description="Helical" evidence="6">
    <location>
        <begin position="476"/>
        <end position="499"/>
    </location>
</feature>
<evidence type="ECO:0000256" key="2">
    <source>
        <dbReference type="ARBA" id="ARBA00022475"/>
    </source>
</evidence>
<dbReference type="STRING" id="1108045.GORHZ_107_00160"/>
<feature type="transmembrane region" description="Helical" evidence="6">
    <location>
        <begin position="247"/>
        <end position="268"/>
    </location>
</feature>
<feature type="transmembrane region" description="Helical" evidence="6">
    <location>
        <begin position="340"/>
        <end position="363"/>
    </location>
</feature>
<comment type="subcellular location">
    <subcellularLocation>
        <location evidence="1">Cell membrane</location>
        <topology evidence="1">Multi-pass membrane protein</topology>
    </subcellularLocation>
</comment>
<feature type="transmembrane region" description="Helical" evidence="6">
    <location>
        <begin position="68"/>
        <end position="87"/>
    </location>
</feature>
<feature type="transmembrane region" description="Helical" evidence="6">
    <location>
        <begin position="401"/>
        <end position="433"/>
    </location>
</feature>
<evidence type="ECO:0000313" key="8">
    <source>
        <dbReference type="EMBL" id="GAB90571.1"/>
    </source>
</evidence>